<evidence type="ECO:0000256" key="2">
    <source>
        <dbReference type="SAM" id="SignalP"/>
    </source>
</evidence>
<keyword evidence="2" id="KW-0732">Signal</keyword>
<keyword evidence="4" id="KW-1185">Reference proteome</keyword>
<reference evidence="3 4" key="1">
    <citation type="journal article" date="2017" name="Gigascience">
        <title>Draft genome of the honey bee ectoparasitic mite, Tropilaelaps mercedesae, is shaped by the parasitic life history.</title>
        <authorList>
            <person name="Dong X."/>
            <person name="Armstrong S.D."/>
            <person name="Xia D."/>
            <person name="Makepeace B.L."/>
            <person name="Darby A.C."/>
            <person name="Kadowaki T."/>
        </authorList>
    </citation>
    <scope>NUCLEOTIDE SEQUENCE [LARGE SCALE GENOMIC DNA]</scope>
    <source>
        <strain evidence="3">Wuxi-XJTLU</strain>
    </source>
</reference>
<evidence type="ECO:0000313" key="3">
    <source>
        <dbReference type="EMBL" id="OQR74544.1"/>
    </source>
</evidence>
<feature type="signal peptide" evidence="2">
    <location>
        <begin position="1"/>
        <end position="30"/>
    </location>
</feature>
<evidence type="ECO:0000256" key="1">
    <source>
        <dbReference type="SAM" id="MobiDB-lite"/>
    </source>
</evidence>
<dbReference type="OrthoDB" id="60033at2759"/>
<dbReference type="Gene3D" id="3.40.50.2300">
    <property type="match status" value="1"/>
</dbReference>
<organism evidence="3 4">
    <name type="scientific">Tropilaelaps mercedesae</name>
    <dbReference type="NCBI Taxonomy" id="418985"/>
    <lineage>
        <taxon>Eukaryota</taxon>
        <taxon>Metazoa</taxon>
        <taxon>Ecdysozoa</taxon>
        <taxon>Arthropoda</taxon>
        <taxon>Chelicerata</taxon>
        <taxon>Arachnida</taxon>
        <taxon>Acari</taxon>
        <taxon>Parasitiformes</taxon>
        <taxon>Mesostigmata</taxon>
        <taxon>Gamasina</taxon>
        <taxon>Dermanyssoidea</taxon>
        <taxon>Laelapidae</taxon>
        <taxon>Tropilaelaps</taxon>
    </lineage>
</organism>
<sequence>MRLKRRSFPSLFVMGAFILVIWLTTPGALGARGNRRTRGTRIRGPSSAARTPRGTGDNYYDRTSCPDSYEQYYSGGGNPTSDSQSFGDRRTLPSASDGQSIAVTRKSSHRLAHLRNKPEIKIGFLGTFYQGRMLGKLVVGAMPLAVHDVNMDKDVLPNHSCYQRALCKAFPLTATLTRQESHKTFASGAGAAFSVPFSGFQKRLKPISGPALSKCLRGRRLRNRFILVGSDGKKLRTQTPSDAVARMSFLYVLGLSVENRSCSDRRIPLTSALWSRFDYSFPRASAQRVLILIPALGFRRILDDAVSRLTFVAENVGLPESSGGVKKMTDLRNQSVKAFIGPDESCYAEALVADAWNLPMITYVRMWVYH</sequence>
<protein>
    <submittedName>
        <fullName evidence="3">Guanylate cyclase 32E-like</fullName>
    </submittedName>
</protein>
<dbReference type="Proteomes" id="UP000192247">
    <property type="component" value="Unassembled WGS sequence"/>
</dbReference>
<dbReference type="InterPro" id="IPR028082">
    <property type="entry name" value="Peripla_BP_I"/>
</dbReference>
<comment type="caution">
    <text evidence="3">The sequence shown here is derived from an EMBL/GenBank/DDBJ whole genome shotgun (WGS) entry which is preliminary data.</text>
</comment>
<feature type="region of interest" description="Disordered" evidence="1">
    <location>
        <begin position="30"/>
        <end position="109"/>
    </location>
</feature>
<feature type="compositionally biased region" description="Polar residues" evidence="1">
    <location>
        <begin position="93"/>
        <end position="102"/>
    </location>
</feature>
<proteinExistence type="predicted"/>
<feature type="chain" id="PRO_5012890282" evidence="2">
    <location>
        <begin position="31"/>
        <end position="370"/>
    </location>
</feature>
<dbReference type="SUPFAM" id="SSF53822">
    <property type="entry name" value="Periplasmic binding protein-like I"/>
    <property type="match status" value="1"/>
</dbReference>
<gene>
    <name evidence="3" type="ORF">BIW11_03406</name>
</gene>
<name>A0A1V9XM03_9ACAR</name>
<dbReference type="EMBL" id="MNPL01007814">
    <property type="protein sequence ID" value="OQR74544.1"/>
    <property type="molecule type" value="Genomic_DNA"/>
</dbReference>
<accession>A0A1V9XM03</accession>
<dbReference type="AlphaFoldDB" id="A0A1V9XM03"/>
<dbReference type="InParanoid" id="A0A1V9XM03"/>
<evidence type="ECO:0000313" key="4">
    <source>
        <dbReference type="Proteomes" id="UP000192247"/>
    </source>
</evidence>